<sequence>MKRINKAVWFRYLKKNQDIGGSVNIVSLRIEFLILQYFGKSHGQNQPRTFSGVLHSSARSTNTSSNLIMAIINGAALINELNDAALINKLNDAALINKLNYAAIVNLLNGAEVNELNDAKKKKYCPMLLA</sequence>
<dbReference type="Proteomes" id="UP001054945">
    <property type="component" value="Unassembled WGS sequence"/>
</dbReference>
<name>A0AAV4XSK1_CAEEX</name>
<comment type="caution">
    <text evidence="1">The sequence shown here is derived from an EMBL/GenBank/DDBJ whole genome shotgun (WGS) entry which is preliminary data.</text>
</comment>
<gene>
    <name evidence="1" type="ORF">CEXT_763251</name>
</gene>
<accession>A0AAV4XSK1</accession>
<evidence type="ECO:0000313" key="1">
    <source>
        <dbReference type="EMBL" id="GIY98185.1"/>
    </source>
</evidence>
<dbReference type="EMBL" id="BPLR01000894">
    <property type="protein sequence ID" value="GIY98185.1"/>
    <property type="molecule type" value="Genomic_DNA"/>
</dbReference>
<protein>
    <submittedName>
        <fullName evidence="1">Uncharacterized protein</fullName>
    </submittedName>
</protein>
<organism evidence="1 2">
    <name type="scientific">Caerostris extrusa</name>
    <name type="common">Bark spider</name>
    <name type="synonym">Caerostris bankana</name>
    <dbReference type="NCBI Taxonomy" id="172846"/>
    <lineage>
        <taxon>Eukaryota</taxon>
        <taxon>Metazoa</taxon>
        <taxon>Ecdysozoa</taxon>
        <taxon>Arthropoda</taxon>
        <taxon>Chelicerata</taxon>
        <taxon>Arachnida</taxon>
        <taxon>Araneae</taxon>
        <taxon>Araneomorphae</taxon>
        <taxon>Entelegynae</taxon>
        <taxon>Araneoidea</taxon>
        <taxon>Araneidae</taxon>
        <taxon>Caerostris</taxon>
    </lineage>
</organism>
<reference evidence="1 2" key="1">
    <citation type="submission" date="2021-06" db="EMBL/GenBank/DDBJ databases">
        <title>Caerostris extrusa draft genome.</title>
        <authorList>
            <person name="Kono N."/>
            <person name="Arakawa K."/>
        </authorList>
    </citation>
    <scope>NUCLEOTIDE SEQUENCE [LARGE SCALE GENOMIC DNA]</scope>
</reference>
<evidence type="ECO:0000313" key="2">
    <source>
        <dbReference type="Proteomes" id="UP001054945"/>
    </source>
</evidence>
<dbReference type="AlphaFoldDB" id="A0AAV4XSK1"/>
<proteinExistence type="predicted"/>
<keyword evidence="2" id="KW-1185">Reference proteome</keyword>